<gene>
    <name evidence="2" type="ORF">QJV33_11440</name>
</gene>
<name>A0ABT6QAG0_9PROT</name>
<evidence type="ECO:0000313" key="3">
    <source>
        <dbReference type="Proteomes" id="UP001431775"/>
    </source>
</evidence>
<keyword evidence="1" id="KW-0732">Signal</keyword>
<feature type="chain" id="PRO_5045289562" description="TrbM protein" evidence="1">
    <location>
        <begin position="24"/>
        <end position="101"/>
    </location>
</feature>
<evidence type="ECO:0000313" key="2">
    <source>
        <dbReference type="EMBL" id="MDI2113882.1"/>
    </source>
</evidence>
<sequence length="101" mass="10878">MKKVIYSLSVLFISICMYEPVQAKNPCASLTCMSGLVGNGTPAGGCSAPIADYFSIVVYAPWGYLPGHTAELRRQYLMSCPGAAVNMQWVALIQAQWGTVL</sequence>
<organism evidence="2 3">
    <name type="scientific">Commensalibacter nepenthis</name>
    <dbReference type="NCBI Taxonomy" id="3043872"/>
    <lineage>
        <taxon>Bacteria</taxon>
        <taxon>Pseudomonadati</taxon>
        <taxon>Pseudomonadota</taxon>
        <taxon>Alphaproteobacteria</taxon>
        <taxon>Acetobacterales</taxon>
        <taxon>Acetobacteraceae</taxon>
    </lineage>
</organism>
<feature type="signal peptide" evidence="1">
    <location>
        <begin position="1"/>
        <end position="23"/>
    </location>
</feature>
<proteinExistence type="predicted"/>
<dbReference type="Proteomes" id="UP001431775">
    <property type="component" value="Unassembled WGS sequence"/>
</dbReference>
<accession>A0ABT6QAG0</accession>
<dbReference type="EMBL" id="JASBAN010000003">
    <property type="protein sequence ID" value="MDI2113882.1"/>
    <property type="molecule type" value="Genomic_DNA"/>
</dbReference>
<protein>
    <recommendedName>
        <fullName evidence="4">TrbM protein</fullName>
    </recommendedName>
</protein>
<evidence type="ECO:0008006" key="4">
    <source>
        <dbReference type="Google" id="ProtNLM"/>
    </source>
</evidence>
<keyword evidence="3" id="KW-1185">Reference proteome</keyword>
<dbReference type="RefSeq" id="WP_281463532.1">
    <property type="nucleotide sequence ID" value="NZ_JASBAN010000003.1"/>
</dbReference>
<comment type="caution">
    <text evidence="2">The sequence shown here is derived from an EMBL/GenBank/DDBJ whole genome shotgun (WGS) entry which is preliminary data.</text>
</comment>
<evidence type="ECO:0000256" key="1">
    <source>
        <dbReference type="SAM" id="SignalP"/>
    </source>
</evidence>
<reference evidence="2" key="1">
    <citation type="submission" date="2023-05" db="EMBL/GenBank/DDBJ databases">
        <title>Whole genome sequence of Commensalibacter sp.</title>
        <authorList>
            <person name="Charoenyingcharoen P."/>
            <person name="Yukphan P."/>
        </authorList>
    </citation>
    <scope>NUCLEOTIDE SEQUENCE</scope>
    <source>
        <strain evidence="2">TBRC 10068</strain>
    </source>
</reference>